<reference evidence="1 2" key="1">
    <citation type="journal article" date="2023" name="Science">
        <title>Complex scaffold remodeling in plant triterpene biosynthesis.</title>
        <authorList>
            <person name="De La Pena R."/>
            <person name="Hodgson H."/>
            <person name="Liu J.C."/>
            <person name="Stephenson M.J."/>
            <person name="Martin A.C."/>
            <person name="Owen C."/>
            <person name="Harkess A."/>
            <person name="Leebens-Mack J."/>
            <person name="Jimenez L.E."/>
            <person name="Osbourn A."/>
            <person name="Sattely E.S."/>
        </authorList>
    </citation>
    <scope>NUCLEOTIDE SEQUENCE [LARGE SCALE GENOMIC DNA]</scope>
    <source>
        <strain evidence="2">cv. JPN11</strain>
        <tissue evidence="1">Leaf</tissue>
    </source>
</reference>
<keyword evidence="1" id="KW-0418">Kinase</keyword>
<dbReference type="EMBL" id="CM051401">
    <property type="protein sequence ID" value="KAJ4712996.1"/>
    <property type="molecule type" value="Genomic_DNA"/>
</dbReference>
<sequence length="706" mass="79229">MVGDDQAAATSRYRVLVDRFQRLEESHAQLREEFDELLIPEKRKTDEVATSWGFFNEGTPYRSVLESMGHAVHVCTASSGEIIYWNHSAENLYGWKDYEVLGRRDEEFLVAEEFHNPYKKIMERLASGQSWSGQFPIKQRSGEIFMAMVTKSPLYEDGELAGFITVSSDATIFNSINPENIRKNQDRGKLGGLNMKRIRWHPPRPQIAPMPQIASSVSNLASKLLLRRHGDDTDTEKSCTVEEKPISNFHNGKGMTSRSSGKDESAFEFAHASKIAAKVLAKLHIRETGNCSVDDGRNGPNGASNKSLGDDERDELHSPGVPYQHTTGSRGKEESLSKTNSSFAAKSAYANVYENTFPNASEEFCGLGSSRDRHDCCALSKLGELSPRLDCQDVNELEPDDRQFCSFGESIGSHESSSSKGDNESNGAVDCEIRWEDLQLGQEIGQGSYAIVYRGLWNGSDVAVKVYFGNEYSEDTLQSYQKEIDIMKKLRHPNVLLFMGAISSQERLAIVTEFLPRGSLFKILHKNSQTLDIKRRLRMALDIARGMNYLHYRNPPIVHRDLKSSNLLVDRNWTVKVGDFGLSRLKNATYLTAKSGSGTPQWMAPEVLRNEPSNEKSDVFSFGVILWELMALAIPWNNLNSLEVVGVVGFMDRRLELPEGLDPQVASIIRDCWKSDPNQRISFKDLIQRISSLICRDSGTPAIRKS</sequence>
<organism evidence="1 2">
    <name type="scientific">Melia azedarach</name>
    <name type="common">Chinaberry tree</name>
    <dbReference type="NCBI Taxonomy" id="155640"/>
    <lineage>
        <taxon>Eukaryota</taxon>
        <taxon>Viridiplantae</taxon>
        <taxon>Streptophyta</taxon>
        <taxon>Embryophyta</taxon>
        <taxon>Tracheophyta</taxon>
        <taxon>Spermatophyta</taxon>
        <taxon>Magnoliopsida</taxon>
        <taxon>eudicotyledons</taxon>
        <taxon>Gunneridae</taxon>
        <taxon>Pentapetalae</taxon>
        <taxon>rosids</taxon>
        <taxon>malvids</taxon>
        <taxon>Sapindales</taxon>
        <taxon>Meliaceae</taxon>
        <taxon>Melia</taxon>
    </lineage>
</organism>
<keyword evidence="2" id="KW-1185">Reference proteome</keyword>
<gene>
    <name evidence="1" type="ORF">OWV82_015149</name>
</gene>
<dbReference type="Proteomes" id="UP001164539">
    <property type="component" value="Chromosome 8"/>
</dbReference>
<evidence type="ECO:0000313" key="2">
    <source>
        <dbReference type="Proteomes" id="UP001164539"/>
    </source>
</evidence>
<name>A0ACC1XP92_MELAZ</name>
<proteinExistence type="predicted"/>
<accession>A0ACC1XP92</accession>
<comment type="caution">
    <text evidence="1">The sequence shown here is derived from an EMBL/GenBank/DDBJ whole genome shotgun (WGS) entry which is preliminary data.</text>
</comment>
<evidence type="ECO:0000313" key="1">
    <source>
        <dbReference type="EMBL" id="KAJ4712996.1"/>
    </source>
</evidence>
<protein>
    <submittedName>
        <fullName evidence="1">Serine/threonine-protein kinase</fullName>
    </submittedName>
</protein>
<keyword evidence="1" id="KW-0808">Transferase</keyword>